<dbReference type="Proteomes" id="UP001378960">
    <property type="component" value="Unassembled WGS sequence"/>
</dbReference>
<dbReference type="GO" id="GO:0140664">
    <property type="term" value="F:ATP-dependent DNA damage sensor activity"/>
    <property type="evidence" value="ECO:0007669"/>
    <property type="project" value="InterPro"/>
</dbReference>
<evidence type="ECO:0000313" key="10">
    <source>
        <dbReference type="EMBL" id="GMM44880.1"/>
    </source>
</evidence>
<keyword evidence="6" id="KW-0234">DNA repair</keyword>
<proteinExistence type="inferred from homology"/>
<dbReference type="InterPro" id="IPR000432">
    <property type="entry name" value="DNA_mismatch_repair_MutS_C"/>
</dbReference>
<evidence type="ECO:0000256" key="7">
    <source>
        <dbReference type="ARBA" id="ARBA00025373"/>
    </source>
</evidence>
<dbReference type="AlphaFoldDB" id="A0AAV5R0T2"/>
<dbReference type="InterPro" id="IPR007860">
    <property type="entry name" value="DNA_mmatch_repair_MutS_con_dom"/>
</dbReference>
<dbReference type="PIRSF" id="PIRSF037677">
    <property type="entry name" value="DNA_mis_repair_Msh6"/>
    <property type="match status" value="1"/>
</dbReference>
<dbReference type="PROSITE" id="PS00486">
    <property type="entry name" value="DNA_MISMATCH_REPAIR_2"/>
    <property type="match status" value="1"/>
</dbReference>
<dbReference type="SUPFAM" id="SSF55271">
    <property type="entry name" value="DNA repair protein MutS, domain I"/>
    <property type="match status" value="1"/>
</dbReference>
<dbReference type="InterPro" id="IPR017261">
    <property type="entry name" value="DNA_mismatch_repair_MutS/MSH"/>
</dbReference>
<gene>
    <name evidence="10" type="ORF">DAPK24_014550</name>
</gene>
<dbReference type="Gene3D" id="3.40.50.300">
    <property type="entry name" value="P-loop containing nucleotide triphosphate hydrolases"/>
    <property type="match status" value="1"/>
</dbReference>
<dbReference type="SUPFAM" id="SSF48334">
    <property type="entry name" value="DNA repair protein MutS, domain III"/>
    <property type="match status" value="1"/>
</dbReference>
<evidence type="ECO:0000259" key="9">
    <source>
        <dbReference type="PROSITE" id="PS00486"/>
    </source>
</evidence>
<evidence type="ECO:0000256" key="2">
    <source>
        <dbReference type="ARBA" id="ARBA00022741"/>
    </source>
</evidence>
<dbReference type="PANTHER" id="PTHR11361">
    <property type="entry name" value="DNA MISMATCH REPAIR PROTEIN MUTS FAMILY MEMBER"/>
    <property type="match status" value="1"/>
</dbReference>
<dbReference type="Gene3D" id="1.10.1420.10">
    <property type="match status" value="2"/>
</dbReference>
<dbReference type="Pfam" id="PF05192">
    <property type="entry name" value="MutS_III"/>
    <property type="match status" value="1"/>
</dbReference>
<keyword evidence="4" id="KW-0067">ATP-binding</keyword>
<dbReference type="GO" id="GO:0005739">
    <property type="term" value="C:mitochondrion"/>
    <property type="evidence" value="ECO:0007669"/>
    <property type="project" value="TreeGrafter"/>
</dbReference>
<keyword evidence="2" id="KW-0547">Nucleotide-binding</keyword>
<name>A0AAV5R0T2_PICKL</name>
<keyword evidence="5" id="KW-0238">DNA-binding</keyword>
<keyword evidence="3" id="KW-0227">DNA damage</keyword>
<dbReference type="InterPro" id="IPR016151">
    <property type="entry name" value="DNA_mismatch_repair_MutS_N"/>
</dbReference>
<reference evidence="10 11" key="1">
    <citation type="journal article" date="2023" name="Elife">
        <title>Identification of key yeast species and microbe-microbe interactions impacting larval growth of Drosophila in the wild.</title>
        <authorList>
            <person name="Mure A."/>
            <person name="Sugiura Y."/>
            <person name="Maeda R."/>
            <person name="Honda K."/>
            <person name="Sakurai N."/>
            <person name="Takahashi Y."/>
            <person name="Watada M."/>
            <person name="Katoh T."/>
            <person name="Gotoh A."/>
            <person name="Gotoh Y."/>
            <person name="Taniguchi I."/>
            <person name="Nakamura K."/>
            <person name="Hayashi T."/>
            <person name="Katayama T."/>
            <person name="Uemura T."/>
            <person name="Hattori Y."/>
        </authorList>
    </citation>
    <scope>NUCLEOTIDE SEQUENCE [LARGE SCALE GENOMIC DNA]</scope>
    <source>
        <strain evidence="10 11">PK-24</strain>
    </source>
</reference>
<sequence length="896" mass="102599">MPTKNNEEIKKTVESSDMVEDILIEDRGSITSDNSFTDFYQYIIDTYKTYANTNDGKYIVLIHVGSFYELYFEQADKFSNMLGITLTKKNLKSGPISFSGFPDKMLDKYMDIIYKAGYKAVICDQVLDTVTNTISRPVDRIMTPGIVVEESCRDFHRNNYLMAISLPETLTNDVESKKVGISWCDVNLGLFYVLETEITQLLSTITRINPSEILISDPTKIDQLLSGSILPELVDLKSYYITNFKLGTKRKELNEFLWRFADNDKLVGTTLDSLKQKEKSSTSLLLHYLETCLPNFKTSFQLPSRSLPKTLMQIDSRAAQDLELLETLQSRKRVGALSHLIDKTLTSPGARLLNTWLLAPSTDIKEINKRHDILELFLKDFYFIEKLKQLLKKTADVNRIIRRIENNRAERFEYLELATTINTIDEIYQLLKDSYPKKSLKIIDHVFQEFNSSTRIHKLGEQILKTIDDKVSYLKPNSNRLDGEVVREFWEIKETASTPLKRLRKQYDELLIKSKALKVSLQNQFLEEGYSGSLRLIKDMKSFQYVIELRSTSKIIPQIIKTLDLQVKERTKSVTKLHNSEWSEIGDNLIRLEYDITLEEKKIMDLLDTKISKLYKELKKISPIVEILDVMQSFAMLASQYNLSKPVMDESTMFDVSNGRHIVVEEGLKNRIDMCNFTVNDCNIKSSEAWVITGPNMGGKSTFLRQNALIAILAQIGSYVPADYARIGIIDKIFTRVGSSDNIFKHQSTFMVEMNETAIILREATERSLVIVDELGRGTSTNEGVSIAYASLFRLLTVNKSKVLFATHFGPELMQLIESDKTVSDTISFYRTSLVDISDLDKRSIKPIDQKLIFDHKLKRGISYHSHALEIAELAGFPNDVLKLAENNFQKLTSTV</sequence>
<dbReference type="InterPro" id="IPR007695">
    <property type="entry name" value="DNA_mismatch_repair_MutS-lik_N"/>
</dbReference>
<comment type="function">
    <text evidence="7">Component of the post-replicative DNA mismatch repair system (MMR). Heterodimerizes with MSH2 to form MutS beta, which binds to DNA mismatches thereby initiating DNA repair. MSH3 provides substrate-binding and substrate specificity to the complex. When bound, the MutS beta heterodimer bends the DNA helix and shields approximately 20 base pairs. Acts mainly to repair insertion-deletion loops (IDLs) from 2 to 13 nucleotides in size, but can also repair base-base and single insertion-deletion mismatches that occur during replication. After mismatch binding, forms a ternary complex with the MutL alpha heterodimer, which is thought to be responsible for directing the downstream MMR events, including strand discrimination, excision, and resynthesis. ATP binding and hydrolysis play a pivotal role in mismatch repair functions.</text>
</comment>
<evidence type="ECO:0000256" key="4">
    <source>
        <dbReference type="ARBA" id="ARBA00022840"/>
    </source>
</evidence>
<keyword evidence="11" id="KW-1185">Reference proteome</keyword>
<dbReference type="GO" id="GO:0005524">
    <property type="term" value="F:ATP binding"/>
    <property type="evidence" value="ECO:0007669"/>
    <property type="project" value="UniProtKB-KW"/>
</dbReference>
<dbReference type="SUPFAM" id="SSF53150">
    <property type="entry name" value="DNA repair protein MutS, domain II"/>
    <property type="match status" value="1"/>
</dbReference>
<dbReference type="NCBIfam" id="NF003810">
    <property type="entry name" value="PRK05399.1"/>
    <property type="match status" value="1"/>
</dbReference>
<dbReference type="SUPFAM" id="SSF52540">
    <property type="entry name" value="P-loop containing nucleoside triphosphate hydrolases"/>
    <property type="match status" value="1"/>
</dbReference>
<dbReference type="PANTHER" id="PTHR11361:SF34">
    <property type="entry name" value="DNA MISMATCH REPAIR PROTEIN MSH1, MITOCHONDRIAL"/>
    <property type="match status" value="1"/>
</dbReference>
<accession>A0AAV5R0T2</accession>
<dbReference type="GO" id="GO:0043504">
    <property type="term" value="P:mitochondrial DNA repair"/>
    <property type="evidence" value="ECO:0007669"/>
    <property type="project" value="TreeGrafter"/>
</dbReference>
<comment type="caution">
    <text evidence="10">The sequence shown here is derived from an EMBL/GenBank/DDBJ whole genome shotgun (WGS) entry which is preliminary data.</text>
</comment>
<dbReference type="GO" id="GO:0005634">
    <property type="term" value="C:nucleus"/>
    <property type="evidence" value="ECO:0007669"/>
    <property type="project" value="TreeGrafter"/>
</dbReference>
<dbReference type="InterPro" id="IPR036678">
    <property type="entry name" value="MutS_con_dom_sf"/>
</dbReference>
<dbReference type="Gene3D" id="3.30.420.110">
    <property type="entry name" value="MutS, connector domain"/>
    <property type="match status" value="1"/>
</dbReference>
<dbReference type="InterPro" id="IPR036187">
    <property type="entry name" value="DNA_mismatch_repair_MutS_sf"/>
</dbReference>
<evidence type="ECO:0000313" key="11">
    <source>
        <dbReference type="Proteomes" id="UP001378960"/>
    </source>
</evidence>
<evidence type="ECO:0000256" key="6">
    <source>
        <dbReference type="ARBA" id="ARBA00023204"/>
    </source>
</evidence>
<feature type="domain" description="DNA mismatch repair proteins mutS family" evidence="9">
    <location>
        <begin position="768"/>
        <end position="784"/>
    </location>
</feature>
<dbReference type="EMBL" id="BTGB01000001">
    <property type="protein sequence ID" value="GMM44880.1"/>
    <property type="molecule type" value="Genomic_DNA"/>
</dbReference>
<dbReference type="InterPro" id="IPR045076">
    <property type="entry name" value="MutS"/>
</dbReference>
<dbReference type="InterPro" id="IPR007696">
    <property type="entry name" value="DNA_mismatch_repair_MutS_core"/>
</dbReference>
<comment type="subunit">
    <text evidence="8">Heterodimer consisting of MSH2-MSH3 (MutS beta). Forms a ternary complex with MutL alpha (MLH1-PMS1).</text>
</comment>
<evidence type="ECO:0000256" key="8">
    <source>
        <dbReference type="ARBA" id="ARBA00025902"/>
    </source>
</evidence>
<dbReference type="SMART" id="SM00533">
    <property type="entry name" value="MUTSd"/>
    <property type="match status" value="1"/>
</dbReference>
<dbReference type="Pfam" id="PF00488">
    <property type="entry name" value="MutS_V"/>
    <property type="match status" value="1"/>
</dbReference>
<dbReference type="GO" id="GO:0006298">
    <property type="term" value="P:mismatch repair"/>
    <property type="evidence" value="ECO:0007669"/>
    <property type="project" value="InterPro"/>
</dbReference>
<dbReference type="Pfam" id="PF01624">
    <property type="entry name" value="MutS_I"/>
    <property type="match status" value="1"/>
</dbReference>
<dbReference type="InterPro" id="IPR027417">
    <property type="entry name" value="P-loop_NTPase"/>
</dbReference>
<comment type="similarity">
    <text evidence="1">Belongs to the DNA mismatch repair MutS family.</text>
</comment>
<evidence type="ECO:0000256" key="5">
    <source>
        <dbReference type="ARBA" id="ARBA00023125"/>
    </source>
</evidence>
<dbReference type="SMART" id="SM00534">
    <property type="entry name" value="MUTSac"/>
    <property type="match status" value="1"/>
</dbReference>
<protein>
    <submittedName>
        <fullName evidence="10">Mismatch repair ATPase</fullName>
    </submittedName>
</protein>
<organism evidence="10 11">
    <name type="scientific">Pichia kluyveri</name>
    <name type="common">Yeast</name>
    <dbReference type="NCBI Taxonomy" id="36015"/>
    <lineage>
        <taxon>Eukaryota</taxon>
        <taxon>Fungi</taxon>
        <taxon>Dikarya</taxon>
        <taxon>Ascomycota</taxon>
        <taxon>Saccharomycotina</taxon>
        <taxon>Pichiomycetes</taxon>
        <taxon>Pichiales</taxon>
        <taxon>Pichiaceae</taxon>
        <taxon>Pichia</taxon>
    </lineage>
</organism>
<evidence type="ECO:0000256" key="1">
    <source>
        <dbReference type="ARBA" id="ARBA00006271"/>
    </source>
</evidence>
<dbReference type="Pfam" id="PF05188">
    <property type="entry name" value="MutS_II"/>
    <property type="match status" value="1"/>
</dbReference>
<dbReference type="Gene3D" id="3.40.1170.10">
    <property type="entry name" value="DNA repair protein MutS, domain I"/>
    <property type="match status" value="1"/>
</dbReference>
<evidence type="ECO:0000256" key="3">
    <source>
        <dbReference type="ARBA" id="ARBA00022763"/>
    </source>
</evidence>
<dbReference type="GO" id="GO:0030983">
    <property type="term" value="F:mismatched DNA binding"/>
    <property type="evidence" value="ECO:0007669"/>
    <property type="project" value="InterPro"/>
</dbReference>